<keyword evidence="1" id="KW-1133">Transmembrane helix</keyword>
<evidence type="ECO:0000313" key="2">
    <source>
        <dbReference type="EMBL" id="MBF0858856.1"/>
    </source>
</evidence>
<comment type="caution">
    <text evidence="2">The sequence shown here is derived from an EMBL/GenBank/DDBJ whole genome shotgun (WGS) entry which is preliminary data.</text>
</comment>
<gene>
    <name evidence="2" type="ORF">HKD24_06465</name>
</gene>
<organism evidence="2 3">
    <name type="scientific">Gluconobacter vitians</name>
    <dbReference type="NCBI Taxonomy" id="2728102"/>
    <lineage>
        <taxon>Bacteria</taxon>
        <taxon>Pseudomonadati</taxon>
        <taxon>Pseudomonadota</taxon>
        <taxon>Alphaproteobacteria</taxon>
        <taxon>Acetobacterales</taxon>
        <taxon>Acetobacteraceae</taxon>
        <taxon>Gluconobacter</taxon>
    </lineage>
</organism>
<keyword evidence="3" id="KW-1185">Reference proteome</keyword>
<name>A0ABR9Y506_9PROT</name>
<feature type="transmembrane region" description="Helical" evidence="1">
    <location>
        <begin position="274"/>
        <end position="292"/>
    </location>
</feature>
<feature type="transmembrane region" description="Helical" evidence="1">
    <location>
        <begin position="164"/>
        <end position="182"/>
    </location>
</feature>
<feature type="transmembrane region" description="Helical" evidence="1">
    <location>
        <begin position="26"/>
        <end position="48"/>
    </location>
</feature>
<accession>A0ABR9Y506</accession>
<dbReference type="EMBL" id="JABCQG010000006">
    <property type="protein sequence ID" value="MBF0858856.1"/>
    <property type="molecule type" value="Genomic_DNA"/>
</dbReference>
<feature type="transmembrane region" description="Helical" evidence="1">
    <location>
        <begin position="386"/>
        <end position="404"/>
    </location>
</feature>
<reference evidence="2" key="2">
    <citation type="submission" date="2020-11" db="EMBL/GenBank/DDBJ databases">
        <title>Description of novel Gluconobacter species.</title>
        <authorList>
            <person name="Cleenwerck I."/>
            <person name="Cnockaert M."/>
            <person name="Borremans W."/>
            <person name="Wieme A.D."/>
            <person name="De Vuyst L."/>
            <person name="Vandamme P."/>
        </authorList>
    </citation>
    <scope>NUCLEOTIDE SEQUENCE</scope>
    <source>
        <strain evidence="2">LMG 31484</strain>
    </source>
</reference>
<protein>
    <submittedName>
        <fullName evidence="2">ABC transporter permease</fullName>
    </submittedName>
</protein>
<reference evidence="2" key="1">
    <citation type="submission" date="2020-04" db="EMBL/GenBank/DDBJ databases">
        <authorList>
            <person name="Sombolestani A."/>
        </authorList>
    </citation>
    <scope>NUCLEOTIDE SEQUENCE</scope>
    <source>
        <strain evidence="2">LMG 31484</strain>
    </source>
</reference>
<keyword evidence="1" id="KW-0472">Membrane</keyword>
<feature type="transmembrane region" description="Helical" evidence="1">
    <location>
        <begin position="411"/>
        <end position="430"/>
    </location>
</feature>
<keyword evidence="1" id="KW-0812">Transmembrane</keyword>
<feature type="transmembrane region" description="Helical" evidence="1">
    <location>
        <begin position="194"/>
        <end position="215"/>
    </location>
</feature>
<proteinExistence type="predicted"/>
<dbReference type="Proteomes" id="UP000623107">
    <property type="component" value="Unassembled WGS sequence"/>
</dbReference>
<evidence type="ECO:0000313" key="3">
    <source>
        <dbReference type="Proteomes" id="UP000623107"/>
    </source>
</evidence>
<feature type="transmembrane region" description="Helical" evidence="1">
    <location>
        <begin position="436"/>
        <end position="454"/>
    </location>
</feature>
<evidence type="ECO:0000256" key="1">
    <source>
        <dbReference type="SAM" id="Phobius"/>
    </source>
</evidence>
<dbReference type="RefSeq" id="WP_194259545.1">
    <property type="nucleotide sequence ID" value="NZ_JABCQG010000006.1"/>
</dbReference>
<sequence length="468" mass="50267">MNSFLPSGALERSDMLRALRLYGTRAFFVGNPMIFTAGIFILLAVMTAHELHTALLTQSLETALKHSSILNAALAATFLQSCLQIHAGNQIGASQAPAVPGLLHAEARAAALMSMVVLVALSGLLAWSGVPLHDTLFYTLLNTVPSVAQWYAPPQQSSRRLKAITTLTGFALLLGLMLLTFTTDFPLWALTRPAILTVPSDIAMMGLLTAAIMTLPNRLHSPAMMSPTDGMTAPAAAFPTPDTTPRLVPHDLSFYQLRQMLLAPASPTTLKNDLLISLFMPACAVMIMASLPLGHGGFGTRIAHLTPGMTILIALQDGWIRTRTHWPLLLTTGRFGSRLDFVRAVFTAKASRVLMTAPLRTVSLMLPITLFRPLAPTHALLDGAELLIATLGVTFCGSLPFLVMKQPPQNLVVALSLAPAFILQLCNPFILGARIFGPIALGIAALGAVCFFLVPPRLARADWPYETE</sequence>
<feature type="transmembrane region" description="Helical" evidence="1">
    <location>
        <begin position="109"/>
        <end position="130"/>
    </location>
</feature>